<keyword evidence="1" id="KW-0472">Membrane</keyword>
<evidence type="ECO:0000256" key="1">
    <source>
        <dbReference type="SAM" id="Phobius"/>
    </source>
</evidence>
<keyword evidence="1" id="KW-1133">Transmembrane helix</keyword>
<dbReference type="Proteomes" id="UP001286456">
    <property type="component" value="Unassembled WGS sequence"/>
</dbReference>
<accession>A0AAE0IWH4</accession>
<evidence type="ECO:0000313" key="3">
    <source>
        <dbReference type="Proteomes" id="UP001286456"/>
    </source>
</evidence>
<comment type="caution">
    <text evidence="2">The sequence shown here is derived from an EMBL/GenBank/DDBJ whole genome shotgun (WGS) entry which is preliminary data.</text>
</comment>
<dbReference type="AlphaFoldDB" id="A0AAE0IWH4"/>
<gene>
    <name evidence="2" type="ORF">B0T19DRAFT_482566</name>
</gene>
<proteinExistence type="predicted"/>
<keyword evidence="1" id="KW-0812">Transmembrane</keyword>
<reference evidence="2" key="1">
    <citation type="journal article" date="2023" name="Mol. Phylogenet. Evol.">
        <title>Genome-scale phylogeny and comparative genomics of the fungal order Sordariales.</title>
        <authorList>
            <person name="Hensen N."/>
            <person name="Bonometti L."/>
            <person name="Westerberg I."/>
            <person name="Brannstrom I.O."/>
            <person name="Guillou S."/>
            <person name="Cros-Aarteil S."/>
            <person name="Calhoun S."/>
            <person name="Haridas S."/>
            <person name="Kuo A."/>
            <person name="Mondo S."/>
            <person name="Pangilinan J."/>
            <person name="Riley R."/>
            <person name="LaButti K."/>
            <person name="Andreopoulos B."/>
            <person name="Lipzen A."/>
            <person name="Chen C."/>
            <person name="Yan M."/>
            <person name="Daum C."/>
            <person name="Ng V."/>
            <person name="Clum A."/>
            <person name="Steindorff A."/>
            <person name="Ohm R.A."/>
            <person name="Martin F."/>
            <person name="Silar P."/>
            <person name="Natvig D.O."/>
            <person name="Lalanne C."/>
            <person name="Gautier V."/>
            <person name="Ament-Velasquez S.L."/>
            <person name="Kruys A."/>
            <person name="Hutchinson M.I."/>
            <person name="Powell A.J."/>
            <person name="Barry K."/>
            <person name="Miller A.N."/>
            <person name="Grigoriev I.V."/>
            <person name="Debuchy R."/>
            <person name="Gladieux P."/>
            <person name="Hiltunen Thoren M."/>
            <person name="Johannesson H."/>
        </authorList>
    </citation>
    <scope>NUCLEOTIDE SEQUENCE</scope>
    <source>
        <strain evidence="2">SMH4131-1</strain>
    </source>
</reference>
<protein>
    <submittedName>
        <fullName evidence="2">Uncharacterized protein</fullName>
    </submittedName>
</protein>
<feature type="transmembrane region" description="Helical" evidence="1">
    <location>
        <begin position="18"/>
        <end position="37"/>
    </location>
</feature>
<keyword evidence="3" id="KW-1185">Reference proteome</keyword>
<evidence type="ECO:0000313" key="2">
    <source>
        <dbReference type="EMBL" id="KAK3332245.1"/>
    </source>
</evidence>
<organism evidence="2 3">
    <name type="scientific">Cercophora scortea</name>
    <dbReference type="NCBI Taxonomy" id="314031"/>
    <lineage>
        <taxon>Eukaryota</taxon>
        <taxon>Fungi</taxon>
        <taxon>Dikarya</taxon>
        <taxon>Ascomycota</taxon>
        <taxon>Pezizomycotina</taxon>
        <taxon>Sordariomycetes</taxon>
        <taxon>Sordariomycetidae</taxon>
        <taxon>Sordariales</taxon>
        <taxon>Lasiosphaeriaceae</taxon>
        <taxon>Cercophora</taxon>
    </lineage>
</organism>
<dbReference type="EMBL" id="JAUEPO010000002">
    <property type="protein sequence ID" value="KAK3332245.1"/>
    <property type="molecule type" value="Genomic_DNA"/>
</dbReference>
<reference evidence="2" key="2">
    <citation type="submission" date="2023-06" db="EMBL/GenBank/DDBJ databases">
        <authorList>
            <consortium name="Lawrence Berkeley National Laboratory"/>
            <person name="Haridas S."/>
            <person name="Hensen N."/>
            <person name="Bonometti L."/>
            <person name="Westerberg I."/>
            <person name="Brannstrom I.O."/>
            <person name="Guillou S."/>
            <person name="Cros-Aarteil S."/>
            <person name="Calhoun S."/>
            <person name="Kuo A."/>
            <person name="Mondo S."/>
            <person name="Pangilinan J."/>
            <person name="Riley R."/>
            <person name="Labutti K."/>
            <person name="Andreopoulos B."/>
            <person name="Lipzen A."/>
            <person name="Chen C."/>
            <person name="Yanf M."/>
            <person name="Daum C."/>
            <person name="Ng V."/>
            <person name="Clum A."/>
            <person name="Steindorff A."/>
            <person name="Ohm R."/>
            <person name="Martin F."/>
            <person name="Silar P."/>
            <person name="Natvig D."/>
            <person name="Lalanne C."/>
            <person name="Gautier V."/>
            <person name="Ament-Velasquez S.L."/>
            <person name="Kruys A."/>
            <person name="Hutchinson M.I."/>
            <person name="Powell A.J."/>
            <person name="Barry K."/>
            <person name="Miller A.N."/>
            <person name="Grigoriev I.V."/>
            <person name="Debuchy R."/>
            <person name="Gladieux P."/>
            <person name="Thoren M.H."/>
            <person name="Johannesson H."/>
        </authorList>
    </citation>
    <scope>NUCLEOTIDE SEQUENCE</scope>
    <source>
        <strain evidence="2">SMH4131-1</strain>
    </source>
</reference>
<sequence>MAVVKSCELVYSCAKWPLWLLLTPLCYAVLNITPVFCSGKGVPGAKKTTLTRTKKLTLPSLPLTAVHLCVTTPARQQHHACTATVQLHQGHAQTTILSPPSRHKQYPYS</sequence>
<name>A0AAE0IWH4_9PEZI</name>